<feature type="domain" description="HDOD" evidence="1">
    <location>
        <begin position="13"/>
        <end position="214"/>
    </location>
</feature>
<dbReference type="Pfam" id="PF08668">
    <property type="entry name" value="HDOD"/>
    <property type="match status" value="1"/>
</dbReference>
<dbReference type="eggNOG" id="COG1639">
    <property type="taxonomic scope" value="Bacteria"/>
</dbReference>
<dbReference type="InterPro" id="IPR013976">
    <property type="entry name" value="HDOD"/>
</dbReference>
<dbReference type="STRING" id="1357400.HMPREF2086_00760"/>
<dbReference type="SUPFAM" id="SSF109604">
    <property type="entry name" value="HD-domain/PDEase-like"/>
    <property type="match status" value="1"/>
</dbReference>
<dbReference type="AlphaFoldDB" id="V8C9D6"/>
<dbReference type="PANTHER" id="PTHR33525">
    <property type="match status" value="1"/>
</dbReference>
<accession>V8C9D6</accession>
<dbReference type="InterPro" id="IPR052340">
    <property type="entry name" value="RNase_Y/CdgJ"/>
</dbReference>
<reference evidence="2 3" key="1">
    <citation type="journal article" date="2014" name="Genome Announc.">
        <title>Draft genome sequences of six enterohepatic helicobacter species isolated from humans and one from rhesus macaques.</title>
        <authorList>
            <person name="Shen Z."/>
            <person name="Sheh A."/>
            <person name="Young S.K."/>
            <person name="Abouelliel A."/>
            <person name="Ward D.V."/>
            <person name="Earl A.M."/>
            <person name="Fox J.G."/>
        </authorList>
    </citation>
    <scope>NUCLEOTIDE SEQUENCE [LARGE SCALE GENOMIC DNA]</scope>
    <source>
        <strain evidence="2 3">MIT 99-5501</strain>
    </source>
</reference>
<protein>
    <recommendedName>
        <fullName evidence="1">HDOD domain-containing protein</fullName>
    </recommendedName>
</protein>
<dbReference type="RefSeq" id="WP_023927484.1">
    <property type="nucleotide sequence ID" value="NZ_KI669454.1"/>
</dbReference>
<sequence length="279" mass="31327">MNESLLNIIEEKLPPLSDTVVKLRDYIAEAGESVEISKVVDILSKDPMVTTNLLKIANSAYYGFSSKISTINQVVALLGIDNIKNLVMTDSVRSQLKVNVSPYGLDTDIFMGNCSKEVNFISTWLANEDKKLSQMLVPCAMLLRLGMILFSIALIKTRQDKDFRKMLEENGFMNVALVEQEFFGTDHISFLAYCFDLWKFDDDMIQTVLYATSPHSATRNIQKSAYALAIANRIFEPYEGGNEYNINEAIALAKEANQQGVSFDMDNLLAHIPVPQDKK</sequence>
<dbReference type="Gene3D" id="1.10.3210.10">
    <property type="entry name" value="Hypothetical protein af1432"/>
    <property type="match status" value="1"/>
</dbReference>
<evidence type="ECO:0000313" key="3">
    <source>
        <dbReference type="Proteomes" id="UP000018731"/>
    </source>
</evidence>
<organism evidence="2 3">
    <name type="scientific">Helicobacter macacae MIT 99-5501</name>
    <dbReference type="NCBI Taxonomy" id="1357400"/>
    <lineage>
        <taxon>Bacteria</taxon>
        <taxon>Pseudomonadati</taxon>
        <taxon>Campylobacterota</taxon>
        <taxon>Epsilonproteobacteria</taxon>
        <taxon>Campylobacterales</taxon>
        <taxon>Helicobacteraceae</taxon>
        <taxon>Helicobacter</taxon>
    </lineage>
</organism>
<dbReference type="PANTHER" id="PTHR33525:SF5">
    <property type="entry name" value="TWO COMPONENT SIGNAL TRANSDUCTION SYSTEM RESPONSE REGULATOR"/>
    <property type="match status" value="1"/>
</dbReference>
<dbReference type="HOGENOM" id="CLU_048246_5_0_7"/>
<gene>
    <name evidence="2" type="ORF">HMPREF2086_00760</name>
</gene>
<keyword evidence="3" id="KW-1185">Reference proteome</keyword>
<dbReference type="PATRIC" id="fig|1357400.3.peg.1045"/>
<dbReference type="EMBL" id="AZJI01000004">
    <property type="protein sequence ID" value="ETD24013.1"/>
    <property type="molecule type" value="Genomic_DNA"/>
</dbReference>
<comment type="caution">
    <text evidence="2">The sequence shown here is derived from an EMBL/GenBank/DDBJ whole genome shotgun (WGS) entry which is preliminary data.</text>
</comment>
<evidence type="ECO:0000259" key="1">
    <source>
        <dbReference type="PROSITE" id="PS51833"/>
    </source>
</evidence>
<dbReference type="Proteomes" id="UP000018731">
    <property type="component" value="Unassembled WGS sequence"/>
</dbReference>
<proteinExistence type="predicted"/>
<name>V8C9D6_9HELI</name>
<dbReference type="PROSITE" id="PS51833">
    <property type="entry name" value="HDOD"/>
    <property type="match status" value="1"/>
</dbReference>
<evidence type="ECO:0000313" key="2">
    <source>
        <dbReference type="EMBL" id="ETD24013.1"/>
    </source>
</evidence>
<dbReference type="OrthoDB" id="9803649at2"/>